<name>A0A059AVY6_EUCGR</name>
<sequence length="67" mass="7955">MAGRQRPANNKINVHEFPIDDYPFFLQYGLHLTHFIMPVEVFIVFVCTSMIHPICQIWNRIFRATYG</sequence>
<dbReference type="InParanoid" id="A0A059AVY6"/>
<keyword evidence="1" id="KW-0812">Transmembrane</keyword>
<dbReference type="AlphaFoldDB" id="A0A059AVY6"/>
<dbReference type="Gramene" id="KCW58013">
    <property type="protein sequence ID" value="KCW58013"/>
    <property type="gene ID" value="EUGRSUZ_H00744"/>
</dbReference>
<gene>
    <name evidence="2" type="ORF">EUGRSUZ_H00744</name>
</gene>
<protein>
    <recommendedName>
        <fullName evidence="3">Transmembrane protein</fullName>
    </recommendedName>
</protein>
<evidence type="ECO:0000256" key="1">
    <source>
        <dbReference type="SAM" id="Phobius"/>
    </source>
</evidence>
<feature type="transmembrane region" description="Helical" evidence="1">
    <location>
        <begin position="35"/>
        <end position="55"/>
    </location>
</feature>
<proteinExistence type="predicted"/>
<keyword evidence="1" id="KW-0472">Membrane</keyword>
<evidence type="ECO:0000313" key="2">
    <source>
        <dbReference type="EMBL" id="KCW58013.1"/>
    </source>
</evidence>
<evidence type="ECO:0008006" key="3">
    <source>
        <dbReference type="Google" id="ProtNLM"/>
    </source>
</evidence>
<reference evidence="2" key="1">
    <citation type="submission" date="2013-07" db="EMBL/GenBank/DDBJ databases">
        <title>The genome of Eucalyptus grandis.</title>
        <authorList>
            <person name="Schmutz J."/>
            <person name="Hayes R."/>
            <person name="Myburg A."/>
            <person name="Tuskan G."/>
            <person name="Grattapaglia D."/>
            <person name="Rokhsar D.S."/>
        </authorList>
    </citation>
    <scope>NUCLEOTIDE SEQUENCE</scope>
    <source>
        <tissue evidence="2">Leaf extractions</tissue>
    </source>
</reference>
<keyword evidence="1" id="KW-1133">Transmembrane helix</keyword>
<dbReference type="EMBL" id="KK198760">
    <property type="protein sequence ID" value="KCW58013.1"/>
    <property type="molecule type" value="Genomic_DNA"/>
</dbReference>
<organism evidence="2">
    <name type="scientific">Eucalyptus grandis</name>
    <name type="common">Flooded gum</name>
    <dbReference type="NCBI Taxonomy" id="71139"/>
    <lineage>
        <taxon>Eukaryota</taxon>
        <taxon>Viridiplantae</taxon>
        <taxon>Streptophyta</taxon>
        <taxon>Embryophyta</taxon>
        <taxon>Tracheophyta</taxon>
        <taxon>Spermatophyta</taxon>
        <taxon>Magnoliopsida</taxon>
        <taxon>eudicotyledons</taxon>
        <taxon>Gunneridae</taxon>
        <taxon>Pentapetalae</taxon>
        <taxon>rosids</taxon>
        <taxon>malvids</taxon>
        <taxon>Myrtales</taxon>
        <taxon>Myrtaceae</taxon>
        <taxon>Myrtoideae</taxon>
        <taxon>Eucalypteae</taxon>
        <taxon>Eucalyptus</taxon>
    </lineage>
</organism>
<accession>A0A059AVY6</accession>